<accession>A0A1V5SBI3</accession>
<dbReference type="AlphaFoldDB" id="A0A1V5SBI3"/>
<dbReference type="NCBIfam" id="NF038020">
    <property type="entry name" value="HeR"/>
    <property type="match status" value="1"/>
</dbReference>
<feature type="transmembrane region" description="Helical" evidence="1">
    <location>
        <begin position="107"/>
        <end position="127"/>
    </location>
</feature>
<name>A0A1V5SBI3_9BACT</name>
<keyword evidence="1" id="KW-1133">Transmembrane helix</keyword>
<evidence type="ECO:0008006" key="3">
    <source>
        <dbReference type="Google" id="ProtNLM"/>
    </source>
</evidence>
<feature type="transmembrane region" description="Helical" evidence="1">
    <location>
        <begin position="196"/>
        <end position="213"/>
    </location>
</feature>
<dbReference type="Gene3D" id="1.20.1070.10">
    <property type="entry name" value="Rhodopsin 7-helix transmembrane proteins"/>
    <property type="match status" value="1"/>
</dbReference>
<evidence type="ECO:0000256" key="1">
    <source>
        <dbReference type="SAM" id="Phobius"/>
    </source>
</evidence>
<feature type="transmembrane region" description="Helical" evidence="1">
    <location>
        <begin position="234"/>
        <end position="252"/>
    </location>
</feature>
<feature type="transmembrane region" description="Helical" evidence="1">
    <location>
        <begin position="21"/>
        <end position="47"/>
    </location>
</feature>
<keyword evidence="1" id="KW-0472">Membrane</keyword>
<evidence type="ECO:0000313" key="2">
    <source>
        <dbReference type="EMBL" id="OQA51868.1"/>
    </source>
</evidence>
<feature type="transmembrane region" description="Helical" evidence="1">
    <location>
        <begin position="67"/>
        <end position="95"/>
    </location>
</feature>
<proteinExistence type="predicted"/>
<feature type="transmembrane region" description="Helical" evidence="1">
    <location>
        <begin position="133"/>
        <end position="150"/>
    </location>
</feature>
<gene>
    <name evidence="2" type="ORF">BWY43_00775</name>
</gene>
<dbReference type="Pfam" id="PF18761">
    <property type="entry name" value="Heliorhodopsin"/>
    <property type="match status" value="1"/>
</dbReference>
<reference evidence="2" key="1">
    <citation type="submission" date="2017-02" db="EMBL/GenBank/DDBJ databases">
        <title>Delving into the versatile metabolic prowess of the omnipresent phylum Bacteroidetes.</title>
        <authorList>
            <person name="Nobu M.K."/>
            <person name="Mei R."/>
            <person name="Narihiro T."/>
            <person name="Kuroda K."/>
            <person name="Liu W.-T."/>
        </authorList>
    </citation>
    <scope>NUCLEOTIDE SEQUENCE</scope>
    <source>
        <strain evidence="2">ADurb.Bin280</strain>
    </source>
</reference>
<dbReference type="Proteomes" id="UP000485367">
    <property type="component" value="Unassembled WGS sequence"/>
</dbReference>
<feature type="transmembrane region" description="Helical" evidence="1">
    <location>
        <begin position="162"/>
        <end position="184"/>
    </location>
</feature>
<sequence>MESTIDEKKAKGLRVWNLSMGFLHLGQGIVMLALSTDFSLPVIGNFLNFNVKTQSLEPTAQSLMDFQIGPAVASFLFLSALAHFCVSTIFYPWYIKNLAKKINIARWIEYSFSSTLMLVVIAMLVGIYDLSALIALSGLNISMILFGWMMELHNQSTTKTNWTSFVFGCISGIIPWIAVAIYLFAAGEGEYRAPDFVYWIYFSIFLFFNTFAINQVLQYAKVGKWQDYLYGEKAYIILSLVAKSLLAWQVFAGTLRPM</sequence>
<comment type="caution">
    <text evidence="2">The sequence shown here is derived from an EMBL/GenBank/DDBJ whole genome shotgun (WGS) entry which is preliminary data.</text>
</comment>
<protein>
    <recommendedName>
        <fullName evidence="3">Heliorhodopsin</fullName>
    </recommendedName>
</protein>
<dbReference type="EMBL" id="MWBO01000059">
    <property type="protein sequence ID" value="OQA51868.1"/>
    <property type="molecule type" value="Genomic_DNA"/>
</dbReference>
<dbReference type="InterPro" id="IPR041113">
    <property type="entry name" value="Heliorhodopsin"/>
</dbReference>
<keyword evidence="1" id="KW-0812">Transmembrane</keyword>
<organism evidence="2">
    <name type="scientific">candidate division WS2 bacterium ADurb.Bin280</name>
    <dbReference type="NCBI Taxonomy" id="1852829"/>
    <lineage>
        <taxon>Bacteria</taxon>
        <taxon>candidate division WS2</taxon>
    </lineage>
</organism>